<organism evidence="2 3">
    <name type="scientific">Entotheonella factor</name>
    <dbReference type="NCBI Taxonomy" id="1429438"/>
    <lineage>
        <taxon>Bacteria</taxon>
        <taxon>Pseudomonadati</taxon>
        <taxon>Nitrospinota/Tectimicrobiota group</taxon>
        <taxon>Candidatus Tectimicrobiota</taxon>
        <taxon>Candidatus Entotheonellia</taxon>
        <taxon>Candidatus Entotheonellales</taxon>
        <taxon>Candidatus Entotheonellaceae</taxon>
        <taxon>Candidatus Entotheonella</taxon>
    </lineage>
</organism>
<dbReference type="Proteomes" id="UP000019141">
    <property type="component" value="Unassembled WGS sequence"/>
</dbReference>
<sequence length="84" mass="9054">MPRISIIAVVLSFLLLMISAAMAQTGAILTLIGEVRFATDTIFEDTQVGGLSGLEYLPLLDRYIALSDDPGVRTHLLKSHLIGV</sequence>
<name>W4LAE1_ENTF1</name>
<dbReference type="EMBL" id="AZHW01000990">
    <property type="protein sequence ID" value="ETW94879.1"/>
    <property type="molecule type" value="Genomic_DNA"/>
</dbReference>
<accession>W4LAE1</accession>
<dbReference type="AlphaFoldDB" id="W4LAE1"/>
<keyword evidence="3" id="KW-1185">Reference proteome</keyword>
<evidence type="ECO:0008006" key="4">
    <source>
        <dbReference type="Google" id="ProtNLM"/>
    </source>
</evidence>
<keyword evidence="1" id="KW-0732">Signal</keyword>
<protein>
    <recommendedName>
        <fullName evidence="4">ABC transporter substrate-binding protein</fullName>
    </recommendedName>
</protein>
<evidence type="ECO:0000313" key="2">
    <source>
        <dbReference type="EMBL" id="ETW94879.1"/>
    </source>
</evidence>
<dbReference type="HOGENOM" id="CLU_2521423_0_0_7"/>
<feature type="signal peptide" evidence="1">
    <location>
        <begin position="1"/>
        <end position="23"/>
    </location>
</feature>
<evidence type="ECO:0000256" key="1">
    <source>
        <dbReference type="SAM" id="SignalP"/>
    </source>
</evidence>
<reference evidence="2 3" key="1">
    <citation type="journal article" date="2014" name="Nature">
        <title>An environmental bacterial taxon with a large and distinct metabolic repertoire.</title>
        <authorList>
            <person name="Wilson M.C."/>
            <person name="Mori T."/>
            <person name="Ruckert C."/>
            <person name="Uria A.R."/>
            <person name="Helf M.J."/>
            <person name="Takada K."/>
            <person name="Gernert C."/>
            <person name="Steffens U.A."/>
            <person name="Heycke N."/>
            <person name="Schmitt S."/>
            <person name="Rinke C."/>
            <person name="Helfrich E.J."/>
            <person name="Brachmann A.O."/>
            <person name="Gurgui C."/>
            <person name="Wakimoto T."/>
            <person name="Kracht M."/>
            <person name="Crusemann M."/>
            <person name="Hentschel U."/>
            <person name="Abe I."/>
            <person name="Matsunaga S."/>
            <person name="Kalinowski J."/>
            <person name="Takeyama H."/>
            <person name="Piel J."/>
        </authorList>
    </citation>
    <scope>NUCLEOTIDE SEQUENCE [LARGE SCALE GENOMIC DNA]</scope>
    <source>
        <strain evidence="3">TSY1</strain>
    </source>
</reference>
<comment type="caution">
    <text evidence="2">The sequence shown here is derived from an EMBL/GenBank/DDBJ whole genome shotgun (WGS) entry which is preliminary data.</text>
</comment>
<feature type="chain" id="PRO_5004845684" description="ABC transporter substrate-binding protein" evidence="1">
    <location>
        <begin position="24"/>
        <end position="84"/>
    </location>
</feature>
<proteinExistence type="predicted"/>
<evidence type="ECO:0000313" key="3">
    <source>
        <dbReference type="Proteomes" id="UP000019141"/>
    </source>
</evidence>
<gene>
    <name evidence="2" type="ORF">ETSY1_32945</name>
</gene>